<feature type="transmembrane region" description="Helical" evidence="6">
    <location>
        <begin position="312"/>
        <end position="330"/>
    </location>
</feature>
<proteinExistence type="predicted"/>
<dbReference type="PANTHER" id="PTHR11384:SF59">
    <property type="entry name" value="LYSOSOMAL COBALAMIN TRANSPORTER ABCD4"/>
    <property type="match status" value="1"/>
</dbReference>
<dbReference type="Proteomes" id="UP000243463">
    <property type="component" value="Unassembled WGS sequence"/>
</dbReference>
<dbReference type="SUPFAM" id="SSF90123">
    <property type="entry name" value="ABC transporter transmembrane region"/>
    <property type="match status" value="1"/>
</dbReference>
<dbReference type="PANTHER" id="PTHR11384">
    <property type="entry name" value="ATP-BINDING CASSETTE, SUB-FAMILY D MEMBER"/>
    <property type="match status" value="1"/>
</dbReference>
<evidence type="ECO:0000313" key="8">
    <source>
        <dbReference type="Proteomes" id="UP000243463"/>
    </source>
</evidence>
<gene>
    <name evidence="7" type="ORF">SAMN05444584_0093</name>
</gene>
<name>A0A217ECJ7_9GAMM</name>
<dbReference type="InterPro" id="IPR050835">
    <property type="entry name" value="ABC_transporter_sub-D"/>
</dbReference>
<dbReference type="OrthoDB" id="8233587at2"/>
<feature type="transmembrane region" description="Helical" evidence="6">
    <location>
        <begin position="136"/>
        <end position="161"/>
    </location>
</feature>
<keyword evidence="3 6" id="KW-0812">Transmembrane</keyword>
<evidence type="ECO:0000256" key="2">
    <source>
        <dbReference type="ARBA" id="ARBA00022448"/>
    </source>
</evidence>
<keyword evidence="8" id="KW-1185">Reference proteome</keyword>
<comment type="subcellular location">
    <subcellularLocation>
        <location evidence="1">Cell membrane</location>
        <topology evidence="1">Multi-pass membrane protein</topology>
    </subcellularLocation>
</comment>
<keyword evidence="4 6" id="KW-1133">Transmembrane helix</keyword>
<feature type="transmembrane region" description="Helical" evidence="6">
    <location>
        <begin position="89"/>
        <end position="116"/>
    </location>
</feature>
<dbReference type="EMBL" id="FZLN01000001">
    <property type="protein sequence ID" value="SNQ28181.1"/>
    <property type="molecule type" value="Genomic_DNA"/>
</dbReference>
<evidence type="ECO:0000313" key="7">
    <source>
        <dbReference type="EMBL" id="SNQ28181.1"/>
    </source>
</evidence>
<feature type="transmembrane region" description="Helical" evidence="6">
    <location>
        <begin position="62"/>
        <end position="82"/>
    </location>
</feature>
<feature type="transmembrane region" description="Helical" evidence="6">
    <location>
        <begin position="12"/>
        <end position="30"/>
    </location>
</feature>
<dbReference type="GO" id="GO:1904680">
    <property type="term" value="F:peptide transmembrane transporter activity"/>
    <property type="evidence" value="ECO:0007669"/>
    <property type="project" value="InterPro"/>
</dbReference>
<evidence type="ECO:0000256" key="4">
    <source>
        <dbReference type="ARBA" id="ARBA00022989"/>
    </source>
</evidence>
<keyword evidence="5 6" id="KW-0472">Membrane</keyword>
<evidence type="ECO:0000256" key="3">
    <source>
        <dbReference type="ARBA" id="ARBA00022692"/>
    </source>
</evidence>
<organism evidence="7 8">
    <name type="scientific">Acinetobacter apis</name>
    <dbReference type="NCBI Taxonomy" id="1229165"/>
    <lineage>
        <taxon>Bacteria</taxon>
        <taxon>Pseudomonadati</taxon>
        <taxon>Pseudomonadota</taxon>
        <taxon>Gammaproteobacteria</taxon>
        <taxon>Moraxellales</taxon>
        <taxon>Moraxellaceae</taxon>
        <taxon>Acinetobacter</taxon>
    </lineage>
</organism>
<dbReference type="RefSeq" id="WP_088822191.1">
    <property type="nucleotide sequence ID" value="NZ_FZLN01000001.1"/>
</dbReference>
<feature type="transmembrane region" description="Helical" evidence="6">
    <location>
        <begin position="208"/>
        <end position="229"/>
    </location>
</feature>
<dbReference type="Pfam" id="PF05992">
    <property type="entry name" value="SbmA_BacA"/>
    <property type="match status" value="1"/>
</dbReference>
<dbReference type="NCBIfam" id="NF008306">
    <property type="entry name" value="PRK11098.1"/>
    <property type="match status" value="1"/>
</dbReference>
<dbReference type="InterPro" id="IPR036640">
    <property type="entry name" value="ABC1_TM_sf"/>
</dbReference>
<dbReference type="InterPro" id="IPR009248">
    <property type="entry name" value="SbmA_BacA"/>
</dbReference>
<evidence type="ECO:0000256" key="1">
    <source>
        <dbReference type="ARBA" id="ARBA00004651"/>
    </source>
</evidence>
<reference evidence="8" key="1">
    <citation type="submission" date="2017-06" db="EMBL/GenBank/DDBJ databases">
        <authorList>
            <person name="Varghese N."/>
            <person name="Submissions S."/>
        </authorList>
    </citation>
    <scope>NUCLEOTIDE SEQUENCE [LARGE SCALE GENOMIC DNA]</scope>
    <source>
        <strain evidence="8">ANC 5114</strain>
    </source>
</reference>
<evidence type="ECO:0000256" key="6">
    <source>
        <dbReference type="SAM" id="Phobius"/>
    </source>
</evidence>
<dbReference type="GO" id="GO:0005524">
    <property type="term" value="F:ATP binding"/>
    <property type="evidence" value="ECO:0007669"/>
    <property type="project" value="InterPro"/>
</dbReference>
<protein>
    <submittedName>
        <fullName evidence="7">Peptide/bleomycin uptake transporter</fullName>
    </submittedName>
</protein>
<feature type="transmembrane region" description="Helical" evidence="6">
    <location>
        <begin position="241"/>
        <end position="263"/>
    </location>
</feature>
<dbReference type="AlphaFoldDB" id="A0A217ECJ7"/>
<evidence type="ECO:0000256" key="5">
    <source>
        <dbReference type="ARBA" id="ARBA00023136"/>
    </source>
</evidence>
<dbReference type="GO" id="GO:0005886">
    <property type="term" value="C:plasma membrane"/>
    <property type="evidence" value="ECO:0007669"/>
    <property type="project" value="UniProtKB-SubCell"/>
</dbReference>
<sequence length="400" mass="46224">MFKSFFPSPAWFFSSAAIWVVFSVVLWYFGGSGWGEYIGFHHGYAQETLPVSVSRFWHLSYLWFYLWVLVFFIPFFVFWRVVANHPWQMWSVIGTAFIIFNVWFNVQVSVTINAWYGPFWDIIQKMVSKQGGTLVGLYGSMSIFLFIAMAAVSVNVINSFFVSHYIFRWRTAMTEYYTTHWAKLRHTEGASQRVQEDTMRFATIIEGLGVQFIAAIMTLIAFFPILLQFSKYVNEIPVIGAIPYALVWAVIGWSVFGTLVIIITGKKLPGLEYNNQKVEAAYRKELVYGEDQADRAEPATLKQLFSKVRANYFKLYFHYAYFNLVSTWYLQLDNLYGFFILSPAIAAGALTLGLINQILSVLGQVSSSFQYLINSWKTIIELISIRKRLIAFESTIEQEH</sequence>
<dbReference type="GO" id="GO:0015833">
    <property type="term" value="P:peptide transport"/>
    <property type="evidence" value="ECO:0007669"/>
    <property type="project" value="InterPro"/>
</dbReference>
<keyword evidence="2" id="KW-0813">Transport</keyword>
<feature type="transmembrane region" description="Helical" evidence="6">
    <location>
        <begin position="336"/>
        <end position="355"/>
    </location>
</feature>
<accession>A0A217ECJ7</accession>